<evidence type="ECO:0000313" key="2">
    <source>
        <dbReference type="EMBL" id="MBQ0937182.1"/>
    </source>
</evidence>
<proteinExistence type="predicted"/>
<keyword evidence="2" id="KW-0378">Hydrolase</keyword>
<dbReference type="EMBL" id="JAGQDG010000007">
    <property type="protein sequence ID" value="MBQ0937182.1"/>
    <property type="molecule type" value="Genomic_DNA"/>
</dbReference>
<accession>A0ABS5E189</accession>
<dbReference type="Gene3D" id="3.40.50.1820">
    <property type="entry name" value="alpha/beta hydrolase"/>
    <property type="match status" value="2"/>
</dbReference>
<evidence type="ECO:0000259" key="1">
    <source>
        <dbReference type="Pfam" id="PF00561"/>
    </source>
</evidence>
<organism evidence="2 3">
    <name type="scientific">Ideonella paludis</name>
    <dbReference type="NCBI Taxonomy" id="1233411"/>
    <lineage>
        <taxon>Bacteria</taxon>
        <taxon>Pseudomonadati</taxon>
        <taxon>Pseudomonadota</taxon>
        <taxon>Betaproteobacteria</taxon>
        <taxon>Burkholderiales</taxon>
        <taxon>Sphaerotilaceae</taxon>
        <taxon>Ideonella</taxon>
    </lineage>
</organism>
<keyword evidence="3" id="KW-1185">Reference proteome</keyword>
<feature type="domain" description="AB hydrolase-1" evidence="1">
    <location>
        <begin position="38"/>
        <end position="151"/>
    </location>
</feature>
<dbReference type="InterPro" id="IPR029058">
    <property type="entry name" value="AB_hydrolase_fold"/>
</dbReference>
<gene>
    <name evidence="2" type="ORF">KAK11_17785</name>
</gene>
<evidence type="ECO:0000313" key="3">
    <source>
        <dbReference type="Proteomes" id="UP000672097"/>
    </source>
</evidence>
<name>A0ABS5E189_9BURK</name>
<dbReference type="SUPFAM" id="SSF53474">
    <property type="entry name" value="alpha/beta-Hydrolases"/>
    <property type="match status" value="2"/>
</dbReference>
<dbReference type="Proteomes" id="UP000672097">
    <property type="component" value="Unassembled WGS sequence"/>
</dbReference>
<dbReference type="PANTHER" id="PTHR43265:SF1">
    <property type="entry name" value="ESTERASE ESTD"/>
    <property type="match status" value="1"/>
</dbReference>
<dbReference type="InterPro" id="IPR000073">
    <property type="entry name" value="AB_hydrolase_1"/>
</dbReference>
<reference evidence="2 3" key="1">
    <citation type="submission" date="2021-04" db="EMBL/GenBank/DDBJ databases">
        <title>The genome sequence of type strain Ideonella paludis KCTC 32238.</title>
        <authorList>
            <person name="Liu Y."/>
        </authorList>
    </citation>
    <scope>NUCLEOTIDE SEQUENCE [LARGE SCALE GENOMIC DNA]</scope>
    <source>
        <strain evidence="2 3">KCTC 32238</strain>
    </source>
</reference>
<dbReference type="GO" id="GO:0016787">
    <property type="term" value="F:hydrolase activity"/>
    <property type="evidence" value="ECO:0007669"/>
    <property type="project" value="UniProtKB-KW"/>
</dbReference>
<sequence length="611" mass="65386">MSVQPGLGLAAQPFYLDTRGGTVLCWWHAPAQPAVAHPVLMCPTWGDEEIGAYAGWRALANSLALQGVPVLRLDLPGEGDSLPRAAGASAWSSWLDALDDAALALLQVSGSPKVHLLGLRLGALLAAQLADRLRQRADQVASLLLLAPVASGRAFLREARLLSQVPQGEPLQAGEAMAGGFVLDAPSAEALAAAQWPTPQASGQRAACPVLLLERSDRPLPEAARASLAAWAGVERLQGEVRDDLATTTAIAHSAVWPDLTQPLRSWLVQAGAAASDLVGLVWPGVAPSAAGPGWTEELVSYGPGLVAQCTRPASRSARATLFLSSGAERRIGPHRLWVDFARQCAARGELCLRLDLGGIGDSVARDTAGASPSRADQVYDARCVDDVRAALRWLEQTHGVTQVRLVGLCSGAYHAWRCAVAGLRLSHVVAINPLVYHWRSGMSLDPTHHAFGQIDIADGAVRSLKDPARWMKLLRGQVHVRVILRAMAARLMGRLQNISRHVGRRLHWPLSEDVVSDLRQVIRHATPLSFVFSEGDPGQALLRQEAGSFLKGQIASARVHLTTIERSDHTFSTRTGRDSLYNCLNSILSAASDFAVREDQNLASVTPQQS</sequence>
<dbReference type="PANTHER" id="PTHR43265">
    <property type="entry name" value="ESTERASE ESTD"/>
    <property type="match status" value="1"/>
</dbReference>
<dbReference type="InterPro" id="IPR053145">
    <property type="entry name" value="AB_hydrolase_Est10"/>
</dbReference>
<protein>
    <submittedName>
        <fullName evidence="2">Alpha/beta hydrolase</fullName>
    </submittedName>
</protein>
<dbReference type="Pfam" id="PF00561">
    <property type="entry name" value="Abhydrolase_1"/>
    <property type="match status" value="1"/>
</dbReference>
<comment type="caution">
    <text evidence="2">The sequence shown here is derived from an EMBL/GenBank/DDBJ whole genome shotgun (WGS) entry which is preliminary data.</text>
</comment>